<accession>A0A7C5RS74</accession>
<dbReference type="InterPro" id="IPR004089">
    <property type="entry name" value="MCPsignal_dom"/>
</dbReference>
<sequence length="660" mass="71944">MWIGFRRTLLVIVIGAAAIFLSLGTLGALWLDSLQRRLADAQKQGELLAALTEAEAAIRALSAETTHEPFTDPMSQVRAALREVLTLVGGSGSSSGHGEEDESEAILQAYLARTATLQSEEGVEEHRRALQALESLRAATSRELLDQQTLVQRHLRVLQGMAMACALVAVLLLLSWPLVLRPALRTMTRVESASRRLASQVLPELEAALKRLAQGDLTAHFRVSGERLQVHGSDEIGRMAQAFDGMLDRLAELSVTFQKALRQLSRLISDVQRVAEGVEDAGRRNEAIARRIRDRVSVVSVGMQQVAGASERQATQGLVVAEFVARTSNTTAVVQQAAAEQEEALQRVAKHFRWVLERGVTARELASAVEEAAQQNRRESEYGVHVVSHARLEMNRVREQAERTLTVVETLSVSARQINHIVDAISGLARQTAFLALNATIEAARAEQGAGKGFSVVAEEMRKLAEQSSAAVHQVRELATAIDQALEQVRAAISASCEGVAVGHRAVINAEQAFNAIGRMAERIMHDNEQLHRAIMEMLRASQALGTEIERAAELALRNAEEARQLAQLVVAGQAAVEEIARLAQDNTQTVEHVVQSTQEVSDESEAIWQSAAELGRLASELTRISRRFRVLPSDGWLESSVEGACGEVQDRMLAAVSRV</sequence>
<feature type="transmembrane region" description="Helical" evidence="4">
    <location>
        <begin position="157"/>
        <end position="179"/>
    </location>
</feature>
<dbReference type="Pfam" id="PF00672">
    <property type="entry name" value="HAMP"/>
    <property type="match status" value="1"/>
</dbReference>
<feature type="transmembrane region" description="Helical" evidence="4">
    <location>
        <begin position="12"/>
        <end position="31"/>
    </location>
</feature>
<dbReference type="SMART" id="SM00283">
    <property type="entry name" value="MA"/>
    <property type="match status" value="1"/>
</dbReference>
<dbReference type="GO" id="GO:0007165">
    <property type="term" value="P:signal transduction"/>
    <property type="evidence" value="ECO:0007669"/>
    <property type="project" value="UniProtKB-KW"/>
</dbReference>
<evidence type="ECO:0000256" key="2">
    <source>
        <dbReference type="ARBA" id="ARBA00029447"/>
    </source>
</evidence>
<keyword evidence="4" id="KW-0812">Transmembrane</keyword>
<evidence type="ECO:0000313" key="7">
    <source>
        <dbReference type="EMBL" id="HHM95888.1"/>
    </source>
</evidence>
<dbReference type="PANTHER" id="PTHR32089:SF112">
    <property type="entry name" value="LYSOZYME-LIKE PROTEIN-RELATED"/>
    <property type="match status" value="1"/>
</dbReference>
<dbReference type="AlphaFoldDB" id="A0A7C5RS74"/>
<keyword evidence="4" id="KW-0472">Membrane</keyword>
<evidence type="ECO:0000259" key="5">
    <source>
        <dbReference type="PROSITE" id="PS50111"/>
    </source>
</evidence>
<comment type="caution">
    <text evidence="7">The sequence shown here is derived from an EMBL/GenBank/DDBJ whole genome shotgun (WGS) entry which is preliminary data.</text>
</comment>
<dbReference type="SMART" id="SM00304">
    <property type="entry name" value="HAMP"/>
    <property type="match status" value="1"/>
</dbReference>
<feature type="domain" description="Methyl-accepting transducer" evidence="5">
    <location>
        <begin position="316"/>
        <end position="553"/>
    </location>
</feature>
<organism evidence="7">
    <name type="scientific">Thermomicrobium roseum</name>
    <dbReference type="NCBI Taxonomy" id="500"/>
    <lineage>
        <taxon>Bacteria</taxon>
        <taxon>Pseudomonadati</taxon>
        <taxon>Thermomicrobiota</taxon>
        <taxon>Thermomicrobia</taxon>
        <taxon>Thermomicrobiales</taxon>
        <taxon>Thermomicrobiaceae</taxon>
        <taxon>Thermomicrobium</taxon>
    </lineage>
</organism>
<dbReference type="EMBL" id="DRWX01000076">
    <property type="protein sequence ID" value="HHM95888.1"/>
    <property type="molecule type" value="Genomic_DNA"/>
</dbReference>
<keyword evidence="4" id="KW-1133">Transmembrane helix</keyword>
<feature type="domain" description="HAMP" evidence="6">
    <location>
        <begin position="196"/>
        <end position="255"/>
    </location>
</feature>
<dbReference type="PROSITE" id="PS50885">
    <property type="entry name" value="HAMP"/>
    <property type="match status" value="1"/>
</dbReference>
<comment type="similarity">
    <text evidence="2">Belongs to the methyl-accepting chemotaxis (MCP) protein family.</text>
</comment>
<evidence type="ECO:0000256" key="3">
    <source>
        <dbReference type="PROSITE-ProRule" id="PRU00284"/>
    </source>
</evidence>
<dbReference type="PANTHER" id="PTHR32089">
    <property type="entry name" value="METHYL-ACCEPTING CHEMOTAXIS PROTEIN MCPB"/>
    <property type="match status" value="1"/>
</dbReference>
<reference evidence="7" key="1">
    <citation type="journal article" date="2020" name="mSystems">
        <title>Genome- and Community-Level Interaction Insights into Carbon Utilization and Element Cycling Functions of Hydrothermarchaeota in Hydrothermal Sediment.</title>
        <authorList>
            <person name="Zhou Z."/>
            <person name="Liu Y."/>
            <person name="Xu W."/>
            <person name="Pan J."/>
            <person name="Luo Z.H."/>
            <person name="Li M."/>
        </authorList>
    </citation>
    <scope>NUCLEOTIDE SEQUENCE [LARGE SCALE GENOMIC DNA]</scope>
    <source>
        <strain evidence="7">SpSt-1065</strain>
    </source>
</reference>
<dbReference type="InterPro" id="IPR003660">
    <property type="entry name" value="HAMP_dom"/>
</dbReference>
<gene>
    <name evidence="7" type="ORF">ENM21_01530</name>
</gene>
<name>A0A7C5RS74_THERO</name>
<evidence type="ECO:0000256" key="4">
    <source>
        <dbReference type="SAM" id="Phobius"/>
    </source>
</evidence>
<dbReference type="GO" id="GO:0016020">
    <property type="term" value="C:membrane"/>
    <property type="evidence" value="ECO:0007669"/>
    <property type="project" value="InterPro"/>
</dbReference>
<protein>
    <submittedName>
        <fullName evidence="7">Methyl-accepting chemotaxis protein</fullName>
    </submittedName>
</protein>
<dbReference type="Gene3D" id="1.10.287.950">
    <property type="entry name" value="Methyl-accepting chemotaxis protein"/>
    <property type="match status" value="1"/>
</dbReference>
<keyword evidence="1 3" id="KW-0807">Transducer</keyword>
<evidence type="ECO:0000256" key="1">
    <source>
        <dbReference type="ARBA" id="ARBA00023224"/>
    </source>
</evidence>
<proteinExistence type="inferred from homology"/>
<dbReference type="PROSITE" id="PS50111">
    <property type="entry name" value="CHEMOTAXIS_TRANSDUC_2"/>
    <property type="match status" value="1"/>
</dbReference>
<dbReference type="Gene3D" id="1.10.8.500">
    <property type="entry name" value="HAMP domain in histidine kinase"/>
    <property type="match status" value="1"/>
</dbReference>
<dbReference type="SUPFAM" id="SSF58104">
    <property type="entry name" value="Methyl-accepting chemotaxis protein (MCP) signaling domain"/>
    <property type="match status" value="1"/>
</dbReference>
<dbReference type="Pfam" id="PF00015">
    <property type="entry name" value="MCPsignal"/>
    <property type="match status" value="1"/>
</dbReference>
<evidence type="ECO:0000259" key="6">
    <source>
        <dbReference type="PROSITE" id="PS50885"/>
    </source>
</evidence>
<dbReference type="CDD" id="cd06225">
    <property type="entry name" value="HAMP"/>
    <property type="match status" value="1"/>
</dbReference>